<evidence type="ECO:0000256" key="7">
    <source>
        <dbReference type="PIRSR" id="PIRSR602481-1"/>
    </source>
</evidence>
<name>A0A518B0Q1_9BACT</name>
<dbReference type="PANTHER" id="PTHR33202">
    <property type="entry name" value="ZINC UPTAKE REGULATION PROTEIN"/>
    <property type="match status" value="1"/>
</dbReference>
<evidence type="ECO:0000256" key="1">
    <source>
        <dbReference type="ARBA" id="ARBA00007957"/>
    </source>
</evidence>
<proteinExistence type="inferred from homology"/>
<dbReference type="InterPro" id="IPR002481">
    <property type="entry name" value="FUR"/>
</dbReference>
<dbReference type="GO" id="GO:0045892">
    <property type="term" value="P:negative regulation of DNA-templated transcription"/>
    <property type="evidence" value="ECO:0007669"/>
    <property type="project" value="TreeGrafter"/>
</dbReference>
<dbReference type="GO" id="GO:0000976">
    <property type="term" value="F:transcription cis-regulatory region binding"/>
    <property type="evidence" value="ECO:0007669"/>
    <property type="project" value="TreeGrafter"/>
</dbReference>
<protein>
    <submittedName>
        <fullName evidence="8">Transcriptional regulator PerR</fullName>
    </submittedName>
</protein>
<dbReference type="GO" id="GO:1900376">
    <property type="term" value="P:regulation of secondary metabolite biosynthetic process"/>
    <property type="evidence" value="ECO:0007669"/>
    <property type="project" value="TreeGrafter"/>
</dbReference>
<keyword evidence="3 7" id="KW-0862">Zinc</keyword>
<dbReference type="RefSeq" id="WP_419193342.1">
    <property type="nucleotide sequence ID" value="NZ_CP036279.1"/>
</dbReference>
<dbReference type="CDD" id="cd07153">
    <property type="entry name" value="Fur_like"/>
    <property type="match status" value="1"/>
</dbReference>
<keyword evidence="5" id="KW-0238">DNA-binding</keyword>
<dbReference type="PANTHER" id="PTHR33202:SF7">
    <property type="entry name" value="FERRIC UPTAKE REGULATION PROTEIN"/>
    <property type="match status" value="1"/>
</dbReference>
<organism evidence="8 9">
    <name type="scientific">Kolteria novifilia</name>
    <dbReference type="NCBI Taxonomy" id="2527975"/>
    <lineage>
        <taxon>Bacteria</taxon>
        <taxon>Pseudomonadati</taxon>
        <taxon>Planctomycetota</taxon>
        <taxon>Planctomycetia</taxon>
        <taxon>Kolteriales</taxon>
        <taxon>Kolteriaceae</taxon>
        <taxon>Kolteria</taxon>
    </lineage>
</organism>
<dbReference type="InterPro" id="IPR036390">
    <property type="entry name" value="WH_DNA-bd_sf"/>
</dbReference>
<gene>
    <name evidence="8" type="primary">perR</name>
    <name evidence="8" type="ORF">Pan216_14150</name>
</gene>
<dbReference type="GO" id="GO:0008270">
    <property type="term" value="F:zinc ion binding"/>
    <property type="evidence" value="ECO:0007669"/>
    <property type="project" value="TreeGrafter"/>
</dbReference>
<comment type="cofactor">
    <cofactor evidence="7">
        <name>Zn(2+)</name>
        <dbReference type="ChEBI" id="CHEBI:29105"/>
    </cofactor>
    <text evidence="7">Binds 1 zinc ion per subunit.</text>
</comment>
<feature type="binding site" evidence="7">
    <location>
        <position position="140"/>
    </location>
    <ligand>
        <name>Zn(2+)</name>
        <dbReference type="ChEBI" id="CHEBI:29105"/>
    </ligand>
</feature>
<evidence type="ECO:0000256" key="2">
    <source>
        <dbReference type="ARBA" id="ARBA00022491"/>
    </source>
</evidence>
<dbReference type="SUPFAM" id="SSF46785">
    <property type="entry name" value="Winged helix' DNA-binding domain"/>
    <property type="match status" value="1"/>
</dbReference>
<evidence type="ECO:0000313" key="8">
    <source>
        <dbReference type="EMBL" id="QDU60569.1"/>
    </source>
</evidence>
<feature type="binding site" evidence="7">
    <location>
        <position position="137"/>
    </location>
    <ligand>
        <name>Zn(2+)</name>
        <dbReference type="ChEBI" id="CHEBI:29105"/>
    </ligand>
</feature>
<keyword evidence="7" id="KW-0479">Metal-binding</keyword>
<evidence type="ECO:0000256" key="6">
    <source>
        <dbReference type="ARBA" id="ARBA00023163"/>
    </source>
</evidence>
<keyword evidence="2" id="KW-0678">Repressor</keyword>
<evidence type="ECO:0000313" key="9">
    <source>
        <dbReference type="Proteomes" id="UP000317093"/>
    </source>
</evidence>
<dbReference type="Pfam" id="PF01475">
    <property type="entry name" value="FUR"/>
    <property type="match status" value="1"/>
</dbReference>
<comment type="similarity">
    <text evidence="1">Belongs to the Fur family.</text>
</comment>
<dbReference type="InterPro" id="IPR036388">
    <property type="entry name" value="WH-like_DNA-bd_sf"/>
</dbReference>
<dbReference type="KEGG" id="knv:Pan216_14150"/>
<keyword evidence="4" id="KW-0805">Transcription regulation</keyword>
<dbReference type="Gene3D" id="3.30.1490.190">
    <property type="match status" value="1"/>
</dbReference>
<keyword evidence="9" id="KW-1185">Reference proteome</keyword>
<feature type="binding site" evidence="7">
    <location>
        <position position="97"/>
    </location>
    <ligand>
        <name>Zn(2+)</name>
        <dbReference type="ChEBI" id="CHEBI:29105"/>
    </ligand>
</feature>
<evidence type="ECO:0000256" key="3">
    <source>
        <dbReference type="ARBA" id="ARBA00022833"/>
    </source>
</evidence>
<dbReference type="EMBL" id="CP036279">
    <property type="protein sequence ID" value="QDU60569.1"/>
    <property type="molecule type" value="Genomic_DNA"/>
</dbReference>
<keyword evidence="6" id="KW-0804">Transcription</keyword>
<reference evidence="8 9" key="1">
    <citation type="submission" date="2019-02" db="EMBL/GenBank/DDBJ databases">
        <title>Deep-cultivation of Planctomycetes and their phenomic and genomic characterization uncovers novel biology.</title>
        <authorList>
            <person name="Wiegand S."/>
            <person name="Jogler M."/>
            <person name="Boedeker C."/>
            <person name="Pinto D."/>
            <person name="Vollmers J."/>
            <person name="Rivas-Marin E."/>
            <person name="Kohn T."/>
            <person name="Peeters S.H."/>
            <person name="Heuer A."/>
            <person name="Rast P."/>
            <person name="Oberbeckmann S."/>
            <person name="Bunk B."/>
            <person name="Jeske O."/>
            <person name="Meyerdierks A."/>
            <person name="Storesund J.E."/>
            <person name="Kallscheuer N."/>
            <person name="Luecker S."/>
            <person name="Lage O.M."/>
            <person name="Pohl T."/>
            <person name="Merkel B.J."/>
            <person name="Hornburger P."/>
            <person name="Mueller R.-W."/>
            <person name="Bruemmer F."/>
            <person name="Labrenz M."/>
            <person name="Spormann A.M."/>
            <person name="Op den Camp H."/>
            <person name="Overmann J."/>
            <person name="Amann R."/>
            <person name="Jetten M.S.M."/>
            <person name="Mascher T."/>
            <person name="Medema M.H."/>
            <person name="Devos D.P."/>
            <person name="Kaster A.-K."/>
            <person name="Ovreas L."/>
            <person name="Rohde M."/>
            <person name="Galperin M.Y."/>
            <person name="Jogler C."/>
        </authorList>
    </citation>
    <scope>NUCLEOTIDE SEQUENCE [LARGE SCALE GENOMIC DNA]</scope>
    <source>
        <strain evidence="8 9">Pan216</strain>
    </source>
</reference>
<accession>A0A518B0Q1</accession>
<dbReference type="InterPro" id="IPR043135">
    <property type="entry name" value="Fur_C"/>
</dbReference>
<feature type="binding site" evidence="7">
    <location>
        <position position="100"/>
    </location>
    <ligand>
        <name>Zn(2+)</name>
        <dbReference type="ChEBI" id="CHEBI:29105"/>
    </ligand>
</feature>
<evidence type="ECO:0000256" key="4">
    <source>
        <dbReference type="ARBA" id="ARBA00023015"/>
    </source>
</evidence>
<dbReference type="AlphaFoldDB" id="A0A518B0Q1"/>
<dbReference type="GO" id="GO:0003700">
    <property type="term" value="F:DNA-binding transcription factor activity"/>
    <property type="evidence" value="ECO:0007669"/>
    <property type="project" value="InterPro"/>
</dbReference>
<dbReference type="Proteomes" id="UP000317093">
    <property type="component" value="Chromosome"/>
</dbReference>
<dbReference type="Gene3D" id="1.10.10.10">
    <property type="entry name" value="Winged helix-like DNA-binding domain superfamily/Winged helix DNA-binding domain"/>
    <property type="match status" value="1"/>
</dbReference>
<evidence type="ECO:0000256" key="5">
    <source>
        <dbReference type="ARBA" id="ARBA00023125"/>
    </source>
</evidence>
<sequence>MGSERHVDSCEELFRACGMPLTIQRRIIFEELSQRSDHPTADQIFQSVQDRLPGLSRTTVYRVLEALVEAGLIQRICHPGATARYDANMNRHHHVVCLKCQRVIDLHSSELDALAVPKGLDGSFRVLDVSVHFRGLCAECQEKQDTANLA</sequence>